<evidence type="ECO:0000313" key="2">
    <source>
        <dbReference type="Proteomes" id="UP001162992"/>
    </source>
</evidence>
<reference evidence="2" key="1">
    <citation type="journal article" date="2024" name="Proc. Natl. Acad. Sci. U.S.A.">
        <title>Extraordinary preservation of gene collinearity over three hundred million years revealed in homosporous lycophytes.</title>
        <authorList>
            <person name="Li C."/>
            <person name="Wickell D."/>
            <person name="Kuo L.Y."/>
            <person name="Chen X."/>
            <person name="Nie B."/>
            <person name="Liao X."/>
            <person name="Peng D."/>
            <person name="Ji J."/>
            <person name="Jenkins J."/>
            <person name="Williams M."/>
            <person name="Shu S."/>
            <person name="Plott C."/>
            <person name="Barry K."/>
            <person name="Rajasekar S."/>
            <person name="Grimwood J."/>
            <person name="Han X."/>
            <person name="Sun S."/>
            <person name="Hou Z."/>
            <person name="He W."/>
            <person name="Dai G."/>
            <person name="Sun C."/>
            <person name="Schmutz J."/>
            <person name="Leebens-Mack J.H."/>
            <person name="Li F.W."/>
            <person name="Wang L."/>
        </authorList>
    </citation>
    <scope>NUCLEOTIDE SEQUENCE [LARGE SCALE GENOMIC DNA]</scope>
    <source>
        <strain evidence="2">cv. PW_Plant_1</strain>
    </source>
</reference>
<dbReference type="Proteomes" id="UP001162992">
    <property type="component" value="Chromosome 12"/>
</dbReference>
<comment type="caution">
    <text evidence="1">The sequence shown here is derived from an EMBL/GenBank/DDBJ whole genome shotgun (WGS) entry which is preliminary data.</text>
</comment>
<sequence length="463" mass="50375">MAGFFQSFEASDLALGKPALHWLPTSATVGDALKALKEFNVRELSIWDCAADSASGSIRLRKHEKLDSLSRVNGVSEYHRCVGKVNVLDIICYLARDECLQKYESAVLDPVSVLLPPTTNPVKHVDACTRLCDVFCLVLEGAQYLVVPLDVPRYKNLKYAPRKPSQVNVKSGVSTAGGLVSKKQYLKSYCWLTQEDVLRFMLGWIGVFSPLPMRSIENLGIINTNVLFVDANAKATTALPLIYQASQCLSAVAVVEGGSKFEHIKDGFLGPKLVGEISLSTLKNCDESAAFALATFSVKEFISFTQQGASSKGLKDLAKFRLSQKFKISKLAVSLSSPYLAGDVTLKCSSSESVDSDLWDASSADENLGSSSDESVDESSFGLTRGLTSKRGGLPSKGWSTIPRGFTAPITCRPWSSLVAVMAQALAHRSSYVWVTDDDRTLIGIVTYYDIIEALLHHLESSE</sequence>
<keyword evidence="2" id="KW-1185">Reference proteome</keyword>
<name>A0ACC2BZ88_DIPCM</name>
<evidence type="ECO:0000313" key="1">
    <source>
        <dbReference type="EMBL" id="KAJ7535069.1"/>
    </source>
</evidence>
<accession>A0ACC2BZ88</accession>
<proteinExistence type="predicted"/>
<dbReference type="EMBL" id="CM055103">
    <property type="protein sequence ID" value="KAJ7535069.1"/>
    <property type="molecule type" value="Genomic_DNA"/>
</dbReference>
<gene>
    <name evidence="1" type="ORF">O6H91_12G017300</name>
</gene>
<protein>
    <submittedName>
        <fullName evidence="1">Uncharacterized protein</fullName>
    </submittedName>
</protein>
<organism evidence="1 2">
    <name type="scientific">Diphasiastrum complanatum</name>
    <name type="common">Issler's clubmoss</name>
    <name type="synonym">Lycopodium complanatum</name>
    <dbReference type="NCBI Taxonomy" id="34168"/>
    <lineage>
        <taxon>Eukaryota</taxon>
        <taxon>Viridiplantae</taxon>
        <taxon>Streptophyta</taxon>
        <taxon>Embryophyta</taxon>
        <taxon>Tracheophyta</taxon>
        <taxon>Lycopodiopsida</taxon>
        <taxon>Lycopodiales</taxon>
        <taxon>Lycopodiaceae</taxon>
        <taxon>Lycopodioideae</taxon>
        <taxon>Diphasiastrum</taxon>
    </lineage>
</organism>